<gene>
    <name evidence="2" type="ORF">GCM10025789_29590</name>
</gene>
<dbReference type="Proteomes" id="UP001501521">
    <property type="component" value="Unassembled WGS sequence"/>
</dbReference>
<feature type="transmembrane region" description="Helical" evidence="1">
    <location>
        <begin position="78"/>
        <end position="101"/>
    </location>
</feature>
<feature type="transmembrane region" description="Helical" evidence="1">
    <location>
        <begin position="122"/>
        <end position="147"/>
    </location>
</feature>
<protein>
    <submittedName>
        <fullName evidence="2">Uncharacterized protein</fullName>
    </submittedName>
</protein>
<keyword evidence="1" id="KW-0812">Transmembrane</keyword>
<comment type="caution">
    <text evidence="2">The sequence shown here is derived from an EMBL/GenBank/DDBJ whole genome shotgun (WGS) entry which is preliminary data.</text>
</comment>
<evidence type="ECO:0000313" key="2">
    <source>
        <dbReference type="EMBL" id="GAA4908120.1"/>
    </source>
</evidence>
<name>A0ABP9FN29_9ACTN</name>
<feature type="transmembrane region" description="Helical" evidence="1">
    <location>
        <begin position="20"/>
        <end position="38"/>
    </location>
</feature>
<reference evidence="3" key="1">
    <citation type="journal article" date="2019" name="Int. J. Syst. Evol. Microbiol.">
        <title>The Global Catalogue of Microorganisms (GCM) 10K type strain sequencing project: providing services to taxonomists for standard genome sequencing and annotation.</title>
        <authorList>
            <consortium name="The Broad Institute Genomics Platform"/>
            <consortium name="The Broad Institute Genome Sequencing Center for Infectious Disease"/>
            <person name="Wu L."/>
            <person name="Ma J."/>
        </authorList>
    </citation>
    <scope>NUCLEOTIDE SEQUENCE [LARGE SCALE GENOMIC DNA]</scope>
    <source>
        <strain evidence="3">JCM 19125</strain>
    </source>
</reference>
<organism evidence="2 3">
    <name type="scientific">Tessaracoccus lubricantis</name>
    <dbReference type="NCBI Taxonomy" id="545543"/>
    <lineage>
        <taxon>Bacteria</taxon>
        <taxon>Bacillati</taxon>
        <taxon>Actinomycetota</taxon>
        <taxon>Actinomycetes</taxon>
        <taxon>Propionibacteriales</taxon>
        <taxon>Propionibacteriaceae</taxon>
        <taxon>Tessaracoccus</taxon>
    </lineage>
</organism>
<keyword evidence="1" id="KW-1133">Transmembrane helix</keyword>
<feature type="transmembrane region" description="Helical" evidence="1">
    <location>
        <begin position="45"/>
        <end position="66"/>
    </location>
</feature>
<dbReference type="EMBL" id="BAABLV010000044">
    <property type="protein sequence ID" value="GAA4908120.1"/>
    <property type="molecule type" value="Genomic_DNA"/>
</dbReference>
<dbReference type="RefSeq" id="WP_345584247.1">
    <property type="nucleotide sequence ID" value="NZ_BAABLV010000044.1"/>
</dbReference>
<evidence type="ECO:0000256" key="1">
    <source>
        <dbReference type="SAM" id="Phobius"/>
    </source>
</evidence>
<keyword evidence="1" id="KW-0472">Membrane</keyword>
<keyword evidence="3" id="KW-1185">Reference proteome</keyword>
<proteinExistence type="predicted"/>
<sequence length="161" mass="17579">MPSPTAVPRYPLGEYAYQGLWWGAVLLPLALATLRLATAPADMTFALLATIGLPAIIAGQLIAWMLAWSYRRRQWRHWLGPVGAAVSFCYYGAWLVLALALPESRPGDVYPSLVMRALGQGFADGLSSLLFVTIPLLYLSLLGSIIVEGELAVHRWNRIAG</sequence>
<evidence type="ECO:0000313" key="3">
    <source>
        <dbReference type="Proteomes" id="UP001501521"/>
    </source>
</evidence>
<accession>A0ABP9FN29</accession>